<dbReference type="Pfam" id="PF01925">
    <property type="entry name" value="TauE"/>
    <property type="match status" value="1"/>
</dbReference>
<comment type="caution">
    <text evidence="6">The sequence shown here is derived from an EMBL/GenBank/DDBJ whole genome shotgun (WGS) entry which is preliminary data.</text>
</comment>
<evidence type="ECO:0000256" key="2">
    <source>
        <dbReference type="ARBA" id="ARBA00022692"/>
    </source>
</evidence>
<evidence type="ECO:0000256" key="5">
    <source>
        <dbReference type="RuleBase" id="RU363041"/>
    </source>
</evidence>
<proteinExistence type="inferred from homology"/>
<accession>F3KJR8</accession>
<keyword evidence="2 5" id="KW-0812">Transmembrane</keyword>
<keyword evidence="5" id="KW-1003">Cell membrane</keyword>
<comment type="subcellular location">
    <subcellularLocation>
        <location evidence="5">Cell membrane</location>
        <topology evidence="5">Multi-pass membrane protein</topology>
    </subcellularLocation>
    <subcellularLocation>
        <location evidence="1">Membrane</location>
        <topology evidence="1">Multi-pass membrane protein</topology>
    </subcellularLocation>
</comment>
<feature type="transmembrane region" description="Helical" evidence="5">
    <location>
        <begin position="7"/>
        <end position="37"/>
    </location>
</feature>
<evidence type="ECO:0000313" key="6">
    <source>
        <dbReference type="EMBL" id="EGG42545.1"/>
    </source>
</evidence>
<feature type="transmembrane region" description="Helical" evidence="5">
    <location>
        <begin position="43"/>
        <end position="61"/>
    </location>
</feature>
<dbReference type="PANTHER" id="PTHR43701">
    <property type="entry name" value="MEMBRANE TRANSPORTER PROTEIN MJ0441-RELATED"/>
    <property type="match status" value="1"/>
</dbReference>
<sequence length="258" mass="27270">MIIDQLWLIPLGFAAGVLGSMIGLGGGIVVVPVLTFFGFPPTLAASNSLFAAFSNAIGSTFSYSRQKRIEYSLGLKLGLLSIPGTILGALLSSDVTPGIFKILFGLVLISSAIYIFLRKKIETREKKLTKQMIIFAIGASFFAGIVSSFFGIGGGTIFVPLMVVGIGMTMKKAAPTSQFILLFASLSGIITHSILGHPDFIQAGLLAAGAFVGGLFGARLSLDIKERYLQILVSVIIIIAAIKLFFDSASEHIFLIGS</sequence>
<dbReference type="AlphaFoldDB" id="F3KJR8"/>
<dbReference type="EMBL" id="AEGP01000029">
    <property type="protein sequence ID" value="EGG42545.1"/>
    <property type="molecule type" value="Genomic_DNA"/>
</dbReference>
<name>F3KJR8_9ARCH</name>
<reference evidence="6" key="1">
    <citation type="journal article" date="2011" name="PLoS ONE">
        <title>Genome of a low-salinity ammonia-oxidizing archaeon determined by single-cell and metagenomic analysis.</title>
        <authorList>
            <person name="Blainey P.C."/>
            <person name="Mosier A.C."/>
            <person name="Potanina A."/>
            <person name="Francis C.A."/>
            <person name="Quake S.R."/>
        </authorList>
    </citation>
    <scope>NUCLEOTIDE SEQUENCE [LARGE SCALE GENOMIC DNA]</scope>
    <source>
        <strain evidence="6">SFB1</strain>
    </source>
</reference>
<dbReference type="PATRIC" id="fig|886738.10.peg.806"/>
<feature type="transmembrane region" description="Helical" evidence="5">
    <location>
        <begin position="203"/>
        <end position="222"/>
    </location>
</feature>
<dbReference type="GO" id="GO:0005886">
    <property type="term" value="C:plasma membrane"/>
    <property type="evidence" value="ECO:0007669"/>
    <property type="project" value="UniProtKB-SubCell"/>
</dbReference>
<dbReference type="Proteomes" id="UP000004348">
    <property type="component" value="Chromosome"/>
</dbReference>
<feature type="transmembrane region" description="Helical" evidence="5">
    <location>
        <begin position="73"/>
        <end position="92"/>
    </location>
</feature>
<feature type="transmembrane region" description="Helical" evidence="5">
    <location>
        <begin position="228"/>
        <end position="246"/>
    </location>
</feature>
<dbReference type="HOGENOM" id="CLU_045498_5_4_2"/>
<dbReference type="PANTHER" id="PTHR43701:SF2">
    <property type="entry name" value="MEMBRANE TRANSPORTER PROTEIN YJNA-RELATED"/>
    <property type="match status" value="1"/>
</dbReference>
<evidence type="ECO:0000256" key="3">
    <source>
        <dbReference type="ARBA" id="ARBA00022989"/>
    </source>
</evidence>
<feature type="transmembrane region" description="Helical" evidence="5">
    <location>
        <begin position="98"/>
        <end position="117"/>
    </location>
</feature>
<dbReference type="InterPro" id="IPR051598">
    <property type="entry name" value="TSUP/Inactive_protease-like"/>
</dbReference>
<keyword evidence="3 5" id="KW-1133">Transmembrane helix</keyword>
<dbReference type="STRING" id="886738.Nlim_0726"/>
<comment type="similarity">
    <text evidence="5">Belongs to the 4-toluene sulfonate uptake permease (TSUP) (TC 2.A.102) family.</text>
</comment>
<protein>
    <recommendedName>
        <fullName evidence="5">Probable membrane transporter protein</fullName>
    </recommendedName>
</protein>
<feature type="transmembrane region" description="Helical" evidence="5">
    <location>
        <begin position="179"/>
        <end position="196"/>
    </location>
</feature>
<gene>
    <name evidence="6" type="ORF">Nlim_0726</name>
</gene>
<evidence type="ECO:0000256" key="4">
    <source>
        <dbReference type="ARBA" id="ARBA00023136"/>
    </source>
</evidence>
<dbReference type="InterPro" id="IPR002781">
    <property type="entry name" value="TM_pro_TauE-like"/>
</dbReference>
<keyword evidence="4 5" id="KW-0472">Membrane</keyword>
<organism evidence="6">
    <name type="scientific">Candidatus Nitrosarchaeum limnium SFB1</name>
    <dbReference type="NCBI Taxonomy" id="886738"/>
    <lineage>
        <taxon>Archaea</taxon>
        <taxon>Nitrososphaerota</taxon>
        <taxon>Nitrososphaeria</taxon>
        <taxon>Nitrosopumilales</taxon>
        <taxon>Nitrosopumilaceae</taxon>
        <taxon>Nitrosarchaeum</taxon>
    </lineage>
</organism>
<evidence type="ECO:0000256" key="1">
    <source>
        <dbReference type="ARBA" id="ARBA00004141"/>
    </source>
</evidence>
<feature type="transmembrane region" description="Helical" evidence="5">
    <location>
        <begin position="133"/>
        <end position="159"/>
    </location>
</feature>